<evidence type="ECO:0000259" key="9">
    <source>
        <dbReference type="PROSITE" id="PS50026"/>
    </source>
</evidence>
<evidence type="ECO:0000256" key="4">
    <source>
        <dbReference type="ARBA" id="ARBA00023157"/>
    </source>
</evidence>
<evidence type="ECO:0000256" key="8">
    <source>
        <dbReference type="SAM" id="SignalP"/>
    </source>
</evidence>
<evidence type="ECO:0000256" key="2">
    <source>
        <dbReference type="ARBA" id="ARBA00022729"/>
    </source>
</evidence>
<dbReference type="CDD" id="cd00054">
    <property type="entry name" value="EGF_CA"/>
    <property type="match status" value="1"/>
</dbReference>
<dbReference type="SUPFAM" id="SSF57196">
    <property type="entry name" value="EGF/Laminin"/>
    <property type="match status" value="4"/>
</dbReference>
<name>A0A7E4W5Q3_PANRE</name>
<reference evidence="12" key="2">
    <citation type="submission" date="2020-10" db="UniProtKB">
        <authorList>
            <consortium name="WormBaseParasite"/>
        </authorList>
    </citation>
    <scope>IDENTIFICATION</scope>
</reference>
<dbReference type="WBParaSite" id="Pan_g6644.t1">
    <property type="protein sequence ID" value="Pan_g6644.t1"/>
    <property type="gene ID" value="Pan_g6644"/>
</dbReference>
<organism evidence="11 12">
    <name type="scientific">Panagrellus redivivus</name>
    <name type="common">Microworm</name>
    <dbReference type="NCBI Taxonomy" id="6233"/>
    <lineage>
        <taxon>Eukaryota</taxon>
        <taxon>Metazoa</taxon>
        <taxon>Ecdysozoa</taxon>
        <taxon>Nematoda</taxon>
        <taxon>Chromadorea</taxon>
        <taxon>Rhabditida</taxon>
        <taxon>Tylenchina</taxon>
        <taxon>Panagrolaimomorpha</taxon>
        <taxon>Panagrolaimoidea</taxon>
        <taxon>Panagrolaimidae</taxon>
        <taxon>Panagrellus</taxon>
    </lineage>
</organism>
<evidence type="ECO:0000313" key="11">
    <source>
        <dbReference type="Proteomes" id="UP000492821"/>
    </source>
</evidence>
<dbReference type="GO" id="GO:0005886">
    <property type="term" value="C:plasma membrane"/>
    <property type="evidence" value="ECO:0007669"/>
    <property type="project" value="TreeGrafter"/>
</dbReference>
<dbReference type="PROSITE" id="PS00022">
    <property type="entry name" value="EGF_1"/>
    <property type="match status" value="4"/>
</dbReference>
<evidence type="ECO:0000256" key="6">
    <source>
        <dbReference type="PROSITE-ProRule" id="PRU00196"/>
    </source>
</evidence>
<keyword evidence="7" id="KW-0472">Membrane</keyword>
<dbReference type="PANTHER" id="PTHR24049">
    <property type="entry name" value="CRUMBS FAMILY MEMBER"/>
    <property type="match status" value="1"/>
</dbReference>
<dbReference type="AlphaFoldDB" id="A0A7E4W5Q3"/>
<feature type="disulfide bond" evidence="5">
    <location>
        <begin position="71"/>
        <end position="81"/>
    </location>
</feature>
<evidence type="ECO:0000256" key="3">
    <source>
        <dbReference type="ARBA" id="ARBA00022737"/>
    </source>
</evidence>
<dbReference type="SMART" id="SM00181">
    <property type="entry name" value="EGF"/>
    <property type="match status" value="4"/>
</dbReference>
<proteinExistence type="predicted"/>
<protein>
    <submittedName>
        <fullName evidence="12">EGF-like domain-containing protein</fullName>
    </submittedName>
</protein>
<evidence type="ECO:0000259" key="10">
    <source>
        <dbReference type="PROSITE" id="PS50287"/>
    </source>
</evidence>
<keyword evidence="2 8" id="KW-0732">Signal</keyword>
<keyword evidence="4 5" id="KW-1015">Disulfide bond</keyword>
<dbReference type="Gene3D" id="2.10.25.10">
    <property type="entry name" value="Laminin"/>
    <property type="match status" value="5"/>
</dbReference>
<feature type="domain" description="EGF-like" evidence="9">
    <location>
        <begin position="22"/>
        <end position="64"/>
    </location>
</feature>
<feature type="domain" description="EGF-like" evidence="9">
    <location>
        <begin position="177"/>
        <end position="208"/>
    </location>
</feature>
<dbReference type="Pfam" id="PF23106">
    <property type="entry name" value="EGF_Teneurin"/>
    <property type="match status" value="1"/>
</dbReference>
<dbReference type="GO" id="GO:0007157">
    <property type="term" value="P:heterophilic cell-cell adhesion via plasma membrane cell adhesion molecules"/>
    <property type="evidence" value="ECO:0007669"/>
    <property type="project" value="TreeGrafter"/>
</dbReference>
<dbReference type="Pfam" id="PF07645">
    <property type="entry name" value="EGF_CA"/>
    <property type="match status" value="2"/>
</dbReference>
<evidence type="ECO:0000256" key="5">
    <source>
        <dbReference type="PROSITE-ProRule" id="PRU00076"/>
    </source>
</evidence>
<dbReference type="InterPro" id="IPR018097">
    <property type="entry name" value="EGF_Ca-bd_CS"/>
</dbReference>
<feature type="signal peptide" evidence="8">
    <location>
        <begin position="1"/>
        <end position="16"/>
    </location>
</feature>
<dbReference type="PROSITE" id="PS01186">
    <property type="entry name" value="EGF_2"/>
    <property type="match status" value="4"/>
</dbReference>
<feature type="domain" description="SRCR" evidence="10">
    <location>
        <begin position="28"/>
        <end position="135"/>
    </location>
</feature>
<reference evidence="11" key="1">
    <citation type="journal article" date="2013" name="Genetics">
        <title>The draft genome and transcriptome of Panagrellus redivivus are shaped by the harsh demands of a free-living lifestyle.</title>
        <authorList>
            <person name="Srinivasan J."/>
            <person name="Dillman A.R."/>
            <person name="Macchietto M.G."/>
            <person name="Heikkinen L."/>
            <person name="Lakso M."/>
            <person name="Fracchia K.M."/>
            <person name="Antoshechkin I."/>
            <person name="Mortazavi A."/>
            <person name="Wong G."/>
            <person name="Sternberg P.W."/>
        </authorList>
    </citation>
    <scope>NUCLEOTIDE SEQUENCE [LARGE SCALE GENOMIC DNA]</scope>
    <source>
        <strain evidence="11">MT8872</strain>
    </source>
</reference>
<dbReference type="GO" id="GO:0032991">
    <property type="term" value="C:protein-containing complex"/>
    <property type="evidence" value="ECO:0007669"/>
    <property type="project" value="TreeGrafter"/>
</dbReference>
<feature type="disulfide bond" evidence="5">
    <location>
        <begin position="95"/>
        <end position="104"/>
    </location>
</feature>
<dbReference type="GO" id="GO:0005509">
    <property type="term" value="F:calcium ion binding"/>
    <property type="evidence" value="ECO:0007669"/>
    <property type="project" value="InterPro"/>
</dbReference>
<feature type="chain" id="PRO_5028939429" evidence="8">
    <location>
        <begin position="17"/>
        <end position="282"/>
    </location>
</feature>
<feature type="disulfide bond" evidence="5">
    <location>
        <begin position="54"/>
        <end position="63"/>
    </location>
</feature>
<keyword evidence="7" id="KW-0812">Transmembrane</keyword>
<dbReference type="InterPro" id="IPR001881">
    <property type="entry name" value="EGF-like_Ca-bd_dom"/>
</dbReference>
<dbReference type="GO" id="GO:0045197">
    <property type="term" value="P:establishment or maintenance of epithelial cell apical/basal polarity"/>
    <property type="evidence" value="ECO:0007669"/>
    <property type="project" value="TreeGrafter"/>
</dbReference>
<dbReference type="PROSITE" id="PS50287">
    <property type="entry name" value="SRCR_2"/>
    <property type="match status" value="1"/>
</dbReference>
<dbReference type="SMART" id="SM00179">
    <property type="entry name" value="EGF_CA"/>
    <property type="match status" value="2"/>
</dbReference>
<feature type="disulfide bond" evidence="5">
    <location>
        <begin position="76"/>
        <end position="93"/>
    </location>
</feature>
<keyword evidence="3" id="KW-0677">Repeat</keyword>
<feature type="domain" description="EGF-like" evidence="9">
    <location>
        <begin position="67"/>
        <end position="105"/>
    </location>
</feature>
<feature type="disulfide bond" evidence="5">
    <location>
        <begin position="136"/>
        <end position="145"/>
    </location>
</feature>
<dbReference type="PROSITE" id="PS50026">
    <property type="entry name" value="EGF_3"/>
    <property type="match status" value="4"/>
</dbReference>
<dbReference type="PANTHER" id="PTHR24049:SF22">
    <property type="entry name" value="DROSOPHILA CRUMBS HOMOLOG"/>
    <property type="match status" value="1"/>
</dbReference>
<dbReference type="PROSITE" id="PS01187">
    <property type="entry name" value="EGF_CA"/>
    <property type="match status" value="2"/>
</dbReference>
<dbReference type="Proteomes" id="UP000492821">
    <property type="component" value="Unassembled WGS sequence"/>
</dbReference>
<feature type="transmembrane region" description="Helical" evidence="7">
    <location>
        <begin position="256"/>
        <end position="280"/>
    </location>
</feature>
<sequence>MKVLFVLLAMFVIVSASGSILSNETCPTRPCQNGGQCIGRVDVGNRSIISKCRCFSPYVGPFCESMLPNACDEADCGPGTCKLIKGRLDSAECHCPIGFTGAHCDEISTTCARHRCNNRGTCEKDSNSTDGFTCSCNSGFTGANCEIDIDECQSESVTCPSNMQCLDQPGGYSCICPEDSCGNGVCSSTMTGSPVCACDSGWQGDHCLDDVDECESDPCNSTETCFNSAGSYVCISQNTVPSNYMTAKEFRILMTIWYVEMIYIWVALFACAGFGLYLFYLL</sequence>
<keyword evidence="7" id="KW-1133">Transmembrane helix</keyword>
<evidence type="ECO:0000256" key="1">
    <source>
        <dbReference type="ARBA" id="ARBA00022536"/>
    </source>
</evidence>
<feature type="domain" description="EGF-like" evidence="9">
    <location>
        <begin position="107"/>
        <end position="146"/>
    </location>
</feature>
<evidence type="ECO:0000313" key="12">
    <source>
        <dbReference type="WBParaSite" id="Pan_g6644.t1"/>
    </source>
</evidence>
<dbReference type="InterPro" id="IPR000742">
    <property type="entry name" value="EGF"/>
</dbReference>
<dbReference type="InterPro" id="IPR049883">
    <property type="entry name" value="NOTCH1_EGF-like"/>
</dbReference>
<dbReference type="InterPro" id="IPR001190">
    <property type="entry name" value="SRCR"/>
</dbReference>
<keyword evidence="11" id="KW-1185">Reference proteome</keyword>
<accession>A0A7E4W5Q3</accession>
<dbReference type="InterPro" id="IPR051022">
    <property type="entry name" value="Notch_Cell-Fate_Det"/>
</dbReference>
<comment type="caution">
    <text evidence="6">Lacks conserved residue(s) required for the propagation of feature annotation.</text>
</comment>
<feature type="disulfide bond" evidence="5">
    <location>
        <begin position="198"/>
        <end position="207"/>
    </location>
</feature>
<evidence type="ECO:0000256" key="7">
    <source>
        <dbReference type="SAM" id="Phobius"/>
    </source>
</evidence>
<keyword evidence="1 5" id="KW-0245">EGF-like domain</keyword>